<evidence type="ECO:0000256" key="8">
    <source>
        <dbReference type="ARBA" id="ARBA00022842"/>
    </source>
</evidence>
<evidence type="ECO:0000259" key="12">
    <source>
        <dbReference type="SMART" id="SM00852"/>
    </source>
</evidence>
<dbReference type="GO" id="GO:0046872">
    <property type="term" value="F:metal ion binding"/>
    <property type="evidence" value="ECO:0007669"/>
    <property type="project" value="UniProtKB-UniRule"/>
</dbReference>
<comment type="catalytic activity">
    <reaction evidence="10">
        <text>adenylyl-molybdopterin + molybdate = Mo-molybdopterin + AMP + H(+)</text>
        <dbReference type="Rhea" id="RHEA:35047"/>
        <dbReference type="ChEBI" id="CHEBI:15378"/>
        <dbReference type="ChEBI" id="CHEBI:36264"/>
        <dbReference type="ChEBI" id="CHEBI:62727"/>
        <dbReference type="ChEBI" id="CHEBI:71302"/>
        <dbReference type="ChEBI" id="CHEBI:456215"/>
        <dbReference type="EC" id="2.10.1.1"/>
    </reaction>
</comment>
<dbReference type="InterPro" id="IPR036688">
    <property type="entry name" value="MoeA_C_domain_IV_sf"/>
</dbReference>
<dbReference type="Gene3D" id="2.40.340.10">
    <property type="entry name" value="MoeA, C-terminal, domain IV"/>
    <property type="match status" value="1"/>
</dbReference>
<dbReference type="Pfam" id="PF03454">
    <property type="entry name" value="MoeA_C"/>
    <property type="match status" value="1"/>
</dbReference>
<sequence>MLDFDQAQAQLAAAVTPPNITETCALHEAEGRVLAQTLFATLDLPPADNSAMDGYAVRHADYTSGKALPVQQRCFAGDMPQPLLPGQAIRLFTGSLIPEGADTVVMQEDTTEADDAVLINSLPQLGAHVRYRGEDVAAGAQLFAKGTVLRAAQIAVLASQGYAEVPVYPRLRVGVLTTGDELVTPGAPRGESQIYNSNGPMLAALARGLGTQVVRVEHAMDTAESLAAAFDTLLGDCDVVLTVGGVSVGEKDLVKPAIEARGGQLDLWRVRMKPGKPVALAHAEGKPIVCLPGNPVSAYVVFAMLVTPLLRTMQGRSDILPPTLHGRLVTERAFKETREEFLRVQAEFDAENLPLLRPYAQQGSGVISSLPWATGLARIPVATGAEQGSVVRYYDLSHWLA</sequence>
<evidence type="ECO:0000256" key="6">
    <source>
        <dbReference type="ARBA" id="ARBA00022679"/>
    </source>
</evidence>
<evidence type="ECO:0000256" key="1">
    <source>
        <dbReference type="ARBA" id="ARBA00001946"/>
    </source>
</evidence>
<organism evidence="13 14">
    <name type="scientific">Allopusillimonas soli</name>
    <dbReference type="NCBI Taxonomy" id="659016"/>
    <lineage>
        <taxon>Bacteria</taxon>
        <taxon>Pseudomonadati</taxon>
        <taxon>Pseudomonadota</taxon>
        <taxon>Betaproteobacteria</taxon>
        <taxon>Burkholderiales</taxon>
        <taxon>Alcaligenaceae</taxon>
        <taxon>Allopusillimonas</taxon>
    </lineage>
</organism>
<dbReference type="NCBIfam" id="TIGR00177">
    <property type="entry name" value="molyb_syn"/>
    <property type="match status" value="1"/>
</dbReference>
<keyword evidence="8 11" id="KW-0460">Magnesium</keyword>
<dbReference type="PROSITE" id="PS01079">
    <property type="entry name" value="MOCF_BIOSYNTHESIS_2"/>
    <property type="match status" value="1"/>
</dbReference>
<dbReference type="PANTHER" id="PTHR10192:SF5">
    <property type="entry name" value="GEPHYRIN"/>
    <property type="match status" value="1"/>
</dbReference>
<dbReference type="PANTHER" id="PTHR10192">
    <property type="entry name" value="MOLYBDOPTERIN BIOSYNTHESIS PROTEIN"/>
    <property type="match status" value="1"/>
</dbReference>
<dbReference type="InterPro" id="IPR036135">
    <property type="entry name" value="MoeA_linker/N_sf"/>
</dbReference>
<evidence type="ECO:0000313" key="13">
    <source>
        <dbReference type="EMBL" id="NYT38785.1"/>
    </source>
</evidence>
<feature type="domain" description="MoaB/Mog" evidence="12">
    <location>
        <begin position="174"/>
        <end position="312"/>
    </location>
</feature>
<gene>
    <name evidence="13" type="ORF">H0A68_18055</name>
</gene>
<comment type="pathway">
    <text evidence="3 11">Cofactor biosynthesis; molybdopterin biosynthesis.</text>
</comment>
<name>A0A853FD87_9BURK</name>
<dbReference type="Gene3D" id="3.40.980.10">
    <property type="entry name" value="MoaB/Mog-like domain"/>
    <property type="match status" value="1"/>
</dbReference>
<evidence type="ECO:0000256" key="2">
    <source>
        <dbReference type="ARBA" id="ARBA00002901"/>
    </source>
</evidence>
<dbReference type="InterPro" id="IPR005110">
    <property type="entry name" value="MoeA_linker/N"/>
</dbReference>
<reference evidence="13 14" key="1">
    <citation type="submission" date="2020-07" db="EMBL/GenBank/DDBJ databases">
        <title>Taxonomic revisions and descriptions of new bacterial species based on genomic comparisons in the high-G+C-content subgroup of the family Alcaligenaceae.</title>
        <authorList>
            <person name="Szabo A."/>
            <person name="Felfoldi T."/>
        </authorList>
    </citation>
    <scope>NUCLEOTIDE SEQUENCE [LARGE SCALE GENOMIC DNA]</scope>
    <source>
        <strain evidence="13 14">DSM 25264</strain>
    </source>
</reference>
<dbReference type="GO" id="GO:0061599">
    <property type="term" value="F:molybdopterin molybdotransferase activity"/>
    <property type="evidence" value="ECO:0007669"/>
    <property type="project" value="UniProtKB-UniRule"/>
</dbReference>
<keyword evidence="6 11" id="KW-0808">Transferase</keyword>
<evidence type="ECO:0000256" key="4">
    <source>
        <dbReference type="ARBA" id="ARBA00010763"/>
    </source>
</evidence>
<dbReference type="EMBL" id="JACCEW010000007">
    <property type="protein sequence ID" value="NYT38785.1"/>
    <property type="molecule type" value="Genomic_DNA"/>
</dbReference>
<protein>
    <recommendedName>
        <fullName evidence="11">Molybdopterin molybdenumtransferase</fullName>
        <ecNumber evidence="11">2.10.1.1</ecNumber>
    </recommendedName>
</protein>
<dbReference type="GO" id="GO:0005829">
    <property type="term" value="C:cytosol"/>
    <property type="evidence" value="ECO:0007669"/>
    <property type="project" value="TreeGrafter"/>
</dbReference>
<dbReference type="UniPathway" id="UPA00344"/>
<dbReference type="Gene3D" id="2.170.190.11">
    <property type="entry name" value="Molybdopterin biosynthesis moea protein, domain 3"/>
    <property type="match status" value="1"/>
</dbReference>
<dbReference type="Pfam" id="PF00994">
    <property type="entry name" value="MoCF_biosynth"/>
    <property type="match status" value="1"/>
</dbReference>
<dbReference type="Pfam" id="PF03453">
    <property type="entry name" value="MoeA_N"/>
    <property type="match status" value="1"/>
</dbReference>
<dbReference type="Gene3D" id="3.90.105.10">
    <property type="entry name" value="Molybdopterin biosynthesis moea protein, domain 2"/>
    <property type="match status" value="1"/>
</dbReference>
<comment type="similarity">
    <text evidence="4 11">Belongs to the MoeA family.</text>
</comment>
<dbReference type="RefSeq" id="WP_129971223.1">
    <property type="nucleotide sequence ID" value="NZ_JACCEW010000007.1"/>
</dbReference>
<proteinExistence type="inferred from homology"/>
<evidence type="ECO:0000256" key="3">
    <source>
        <dbReference type="ARBA" id="ARBA00005046"/>
    </source>
</evidence>
<comment type="cofactor">
    <cofactor evidence="1 11">
        <name>Mg(2+)</name>
        <dbReference type="ChEBI" id="CHEBI:18420"/>
    </cofactor>
</comment>
<accession>A0A853FD87</accession>
<dbReference type="InterPro" id="IPR005111">
    <property type="entry name" value="MoeA_C_domain_IV"/>
</dbReference>
<dbReference type="CDD" id="cd00887">
    <property type="entry name" value="MoeA"/>
    <property type="match status" value="1"/>
</dbReference>
<evidence type="ECO:0000313" key="14">
    <source>
        <dbReference type="Proteomes" id="UP000580517"/>
    </source>
</evidence>
<dbReference type="SUPFAM" id="SSF63867">
    <property type="entry name" value="MoeA C-terminal domain-like"/>
    <property type="match status" value="1"/>
</dbReference>
<dbReference type="NCBIfam" id="NF045515">
    <property type="entry name" value="Glp_gephyrin"/>
    <property type="match status" value="1"/>
</dbReference>
<dbReference type="InterPro" id="IPR008284">
    <property type="entry name" value="MoCF_biosynth_CS"/>
</dbReference>
<evidence type="ECO:0000256" key="9">
    <source>
        <dbReference type="ARBA" id="ARBA00023150"/>
    </source>
</evidence>
<dbReference type="FunFam" id="3.40.980.10:FF:000004">
    <property type="entry name" value="Molybdopterin molybdenumtransferase"/>
    <property type="match status" value="1"/>
</dbReference>
<dbReference type="InterPro" id="IPR001453">
    <property type="entry name" value="MoaB/Mog_dom"/>
</dbReference>
<evidence type="ECO:0000256" key="10">
    <source>
        <dbReference type="ARBA" id="ARBA00047317"/>
    </source>
</evidence>
<dbReference type="EC" id="2.10.1.1" evidence="11"/>
<dbReference type="GO" id="GO:0006777">
    <property type="term" value="P:Mo-molybdopterin cofactor biosynthetic process"/>
    <property type="evidence" value="ECO:0007669"/>
    <property type="project" value="UniProtKB-UniRule"/>
</dbReference>
<keyword evidence="9 11" id="KW-0501">Molybdenum cofactor biosynthesis</keyword>
<dbReference type="Proteomes" id="UP000580517">
    <property type="component" value="Unassembled WGS sequence"/>
</dbReference>
<keyword evidence="14" id="KW-1185">Reference proteome</keyword>
<comment type="caution">
    <text evidence="13">The sequence shown here is derived from an EMBL/GenBank/DDBJ whole genome shotgun (WGS) entry which is preliminary data.</text>
</comment>
<evidence type="ECO:0000256" key="7">
    <source>
        <dbReference type="ARBA" id="ARBA00022723"/>
    </source>
</evidence>
<comment type="function">
    <text evidence="2 11">Catalyzes the insertion of molybdate into adenylated molybdopterin with the concomitant release of AMP.</text>
</comment>
<dbReference type="SUPFAM" id="SSF53218">
    <property type="entry name" value="Molybdenum cofactor biosynthesis proteins"/>
    <property type="match status" value="1"/>
</dbReference>
<dbReference type="SMART" id="SM00852">
    <property type="entry name" value="MoCF_biosynth"/>
    <property type="match status" value="1"/>
</dbReference>
<keyword evidence="5 11" id="KW-0500">Molybdenum</keyword>
<keyword evidence="7 11" id="KW-0479">Metal-binding</keyword>
<evidence type="ECO:0000256" key="5">
    <source>
        <dbReference type="ARBA" id="ARBA00022505"/>
    </source>
</evidence>
<dbReference type="OrthoDB" id="9804758at2"/>
<evidence type="ECO:0000256" key="11">
    <source>
        <dbReference type="RuleBase" id="RU365090"/>
    </source>
</evidence>
<dbReference type="InterPro" id="IPR036425">
    <property type="entry name" value="MoaB/Mog-like_dom_sf"/>
</dbReference>
<dbReference type="AlphaFoldDB" id="A0A853FD87"/>
<dbReference type="InterPro" id="IPR038987">
    <property type="entry name" value="MoeA-like"/>
</dbReference>
<dbReference type="SUPFAM" id="SSF63882">
    <property type="entry name" value="MoeA N-terminal region -like"/>
    <property type="match status" value="1"/>
</dbReference>